<sequence>MAESESKGKIGIVGSGLIGKSWAMIFASAGYNVVIYDILPSQVKDALASVKTQLKDLNKSGMLRGSLSADEQVSLISGCSNLHDTVKDAIYVQECVPENLELKEQVFKDMEAFVDDDTILASSTSCIAPSKFTKDLQRRSQCLVAHPTNPPYHAPLVEVVPSEWTNPAFMDNAKKILEEVGQVPVCIKQDSPGFVSNRVQYAIINECWRLVTEGVISAEDIDKVMWAGLGMRYAFIGPLEVMHLNAEGMENYIERYGPTIESVSSTFGPTPNYSGPGLAEMVRQMKELIPLDKLAEQRKRRDDRLAALAKLKQDFDKQDKSS</sequence>
<dbReference type="PANTHER" id="PTHR48075">
    <property type="entry name" value="3-HYDROXYACYL-COA DEHYDROGENASE FAMILY PROTEIN"/>
    <property type="match status" value="1"/>
</dbReference>
<dbReference type="SUPFAM" id="SSF48179">
    <property type="entry name" value="6-phosphogluconate dehydrogenase C-terminal domain-like"/>
    <property type="match status" value="1"/>
</dbReference>
<keyword evidence="2" id="KW-0560">Oxidoreductase</keyword>
<feature type="domain" description="3-hydroxyacyl-CoA dehydrogenase C-terminal" evidence="3">
    <location>
        <begin position="193"/>
        <end position="248"/>
    </location>
</feature>
<evidence type="ECO:0000313" key="5">
    <source>
        <dbReference type="EMBL" id="PIK44260.1"/>
    </source>
</evidence>
<dbReference type="InterPro" id="IPR013328">
    <property type="entry name" value="6PGD_dom2"/>
</dbReference>
<evidence type="ECO:0000313" key="6">
    <source>
        <dbReference type="Proteomes" id="UP000230750"/>
    </source>
</evidence>
<dbReference type="PANTHER" id="PTHR48075:SF1">
    <property type="entry name" value="LAMBDA-CRYSTALLIN HOMOLOG"/>
    <property type="match status" value="1"/>
</dbReference>
<dbReference type="InterPro" id="IPR006108">
    <property type="entry name" value="3HC_DH_C"/>
</dbReference>
<dbReference type="GO" id="GO:0070403">
    <property type="term" value="F:NAD+ binding"/>
    <property type="evidence" value="ECO:0007669"/>
    <property type="project" value="InterPro"/>
</dbReference>
<dbReference type="InterPro" id="IPR006180">
    <property type="entry name" value="3-OHacyl-CoA_DH_CS"/>
</dbReference>
<dbReference type="EMBL" id="MRZV01000786">
    <property type="protein sequence ID" value="PIK44260.1"/>
    <property type="molecule type" value="Genomic_DNA"/>
</dbReference>
<dbReference type="Gene3D" id="1.10.1040.10">
    <property type="entry name" value="N-(1-d-carboxylethyl)-l-norvaline Dehydrogenase, domain 2"/>
    <property type="match status" value="1"/>
</dbReference>
<gene>
    <name evidence="5" type="ORF">BSL78_18850</name>
</gene>
<dbReference type="Pfam" id="PF02737">
    <property type="entry name" value="3HCDH_N"/>
    <property type="match status" value="1"/>
</dbReference>
<dbReference type="Gene3D" id="3.40.50.720">
    <property type="entry name" value="NAD(P)-binding Rossmann-like Domain"/>
    <property type="match status" value="1"/>
</dbReference>
<protein>
    <submittedName>
        <fullName evidence="5">Putative lambda-crystallin-like</fullName>
    </submittedName>
</protein>
<dbReference type="PROSITE" id="PS00067">
    <property type="entry name" value="3HCDH"/>
    <property type="match status" value="1"/>
</dbReference>
<evidence type="ECO:0000256" key="1">
    <source>
        <dbReference type="ARBA" id="ARBA00009463"/>
    </source>
</evidence>
<proteinExistence type="inferred from homology"/>
<organism evidence="5 6">
    <name type="scientific">Stichopus japonicus</name>
    <name type="common">Sea cucumber</name>
    <dbReference type="NCBI Taxonomy" id="307972"/>
    <lineage>
        <taxon>Eukaryota</taxon>
        <taxon>Metazoa</taxon>
        <taxon>Echinodermata</taxon>
        <taxon>Eleutherozoa</taxon>
        <taxon>Echinozoa</taxon>
        <taxon>Holothuroidea</taxon>
        <taxon>Aspidochirotacea</taxon>
        <taxon>Aspidochirotida</taxon>
        <taxon>Stichopodidae</taxon>
        <taxon>Apostichopus</taxon>
    </lineage>
</organism>
<dbReference type="InterPro" id="IPR008927">
    <property type="entry name" value="6-PGluconate_DH-like_C_sf"/>
</dbReference>
<dbReference type="AlphaFoldDB" id="A0A2G8K8F0"/>
<comment type="similarity">
    <text evidence="1">Belongs to the 3-hydroxyacyl-CoA dehydrogenase family.</text>
</comment>
<accession>A0A2G8K8F0</accession>
<dbReference type="GO" id="GO:0006631">
    <property type="term" value="P:fatty acid metabolic process"/>
    <property type="evidence" value="ECO:0007669"/>
    <property type="project" value="InterPro"/>
</dbReference>
<evidence type="ECO:0000259" key="3">
    <source>
        <dbReference type="Pfam" id="PF00725"/>
    </source>
</evidence>
<dbReference type="InterPro" id="IPR036291">
    <property type="entry name" value="NAD(P)-bd_dom_sf"/>
</dbReference>
<dbReference type="GO" id="GO:0050104">
    <property type="term" value="F:L-gulonate 3-dehydrogenase activity"/>
    <property type="evidence" value="ECO:0007669"/>
    <property type="project" value="TreeGrafter"/>
</dbReference>
<reference evidence="5 6" key="1">
    <citation type="journal article" date="2017" name="PLoS Biol.">
        <title>The sea cucumber genome provides insights into morphological evolution and visceral regeneration.</title>
        <authorList>
            <person name="Zhang X."/>
            <person name="Sun L."/>
            <person name="Yuan J."/>
            <person name="Sun Y."/>
            <person name="Gao Y."/>
            <person name="Zhang L."/>
            <person name="Li S."/>
            <person name="Dai H."/>
            <person name="Hamel J.F."/>
            <person name="Liu C."/>
            <person name="Yu Y."/>
            <person name="Liu S."/>
            <person name="Lin W."/>
            <person name="Guo K."/>
            <person name="Jin S."/>
            <person name="Xu P."/>
            <person name="Storey K.B."/>
            <person name="Huan P."/>
            <person name="Zhang T."/>
            <person name="Zhou Y."/>
            <person name="Zhang J."/>
            <person name="Lin C."/>
            <person name="Li X."/>
            <person name="Xing L."/>
            <person name="Huo D."/>
            <person name="Sun M."/>
            <person name="Wang L."/>
            <person name="Mercier A."/>
            <person name="Li F."/>
            <person name="Yang H."/>
            <person name="Xiang J."/>
        </authorList>
    </citation>
    <scope>NUCLEOTIDE SEQUENCE [LARGE SCALE GENOMIC DNA]</scope>
    <source>
        <strain evidence="5">Shaxun</strain>
        <tissue evidence="5">Muscle</tissue>
    </source>
</reference>
<evidence type="ECO:0000256" key="2">
    <source>
        <dbReference type="ARBA" id="ARBA00023002"/>
    </source>
</evidence>
<dbReference type="Proteomes" id="UP000230750">
    <property type="component" value="Unassembled WGS sequence"/>
</dbReference>
<evidence type="ECO:0000259" key="4">
    <source>
        <dbReference type="Pfam" id="PF02737"/>
    </source>
</evidence>
<feature type="domain" description="3-hydroxyacyl-CoA dehydrogenase NAD binding" evidence="4">
    <location>
        <begin position="9"/>
        <end position="188"/>
    </location>
</feature>
<dbReference type="InterPro" id="IPR006176">
    <property type="entry name" value="3-OHacyl-CoA_DH_NAD-bd"/>
</dbReference>
<dbReference type="Pfam" id="PF00725">
    <property type="entry name" value="3HCDH"/>
    <property type="match status" value="1"/>
</dbReference>
<dbReference type="STRING" id="307972.A0A2G8K8F0"/>
<name>A0A2G8K8F0_STIJA</name>
<keyword evidence="6" id="KW-1185">Reference proteome</keyword>
<comment type="caution">
    <text evidence="5">The sequence shown here is derived from an EMBL/GenBank/DDBJ whole genome shotgun (WGS) entry which is preliminary data.</text>
</comment>
<dbReference type="OrthoDB" id="2021159at2759"/>
<dbReference type="FunFam" id="3.40.50.720:FF:000356">
    <property type="entry name" value="Lambda-crystallin homolog"/>
    <property type="match status" value="1"/>
</dbReference>
<dbReference type="SUPFAM" id="SSF51735">
    <property type="entry name" value="NAD(P)-binding Rossmann-fold domains"/>
    <property type="match status" value="1"/>
</dbReference>